<organism evidence="1 2">
    <name type="scientific">Parvicella tangerina</name>
    <dbReference type="NCBI Taxonomy" id="2829795"/>
    <lineage>
        <taxon>Bacteria</taxon>
        <taxon>Pseudomonadati</taxon>
        <taxon>Bacteroidota</taxon>
        <taxon>Flavobacteriia</taxon>
        <taxon>Flavobacteriales</taxon>
        <taxon>Parvicellaceae</taxon>
        <taxon>Parvicella</taxon>
    </lineage>
</organism>
<gene>
    <name evidence="1" type="ORF">CRYO30217_01901</name>
</gene>
<dbReference type="Proteomes" id="UP000683507">
    <property type="component" value="Chromosome"/>
</dbReference>
<dbReference type="AlphaFoldDB" id="A0A916NRX6"/>
<sequence>MIKSILLISGVFLSSSLWCQFHLGELMDQQFYIEPINLKQRTEYIVDSMTNDEIVTHIERYNSKGYCYEERFLDHKYLHRHIATTYEDNGWIKHRNIVVDDSIRIEEVYANNLLRSIKSSVNWSEPTLEEFQYDVEQRLIQKTNTSVTSDGDTSLYKTKYKYSAKSNYEKYQRKNSNSDNYKSIYSITNNYDELGRIITYSYYDFRNPEDSVLYETRNYGYTNGNLSSIEYLTYQGFGIIDTTLELLYYDKETSKLDSLKTKYGDFVSLRVWERDEFGNLIDFTYFKNGITDYVEKYKYDEMNNVIEKTIIEEDTDTSYTFFYLNLYR</sequence>
<keyword evidence="2" id="KW-1185">Reference proteome</keyword>
<proteinExistence type="predicted"/>
<reference evidence="1" key="1">
    <citation type="submission" date="2021-04" db="EMBL/GenBank/DDBJ databases">
        <authorList>
            <person name="Rodrigo-Torres L."/>
            <person name="Arahal R. D."/>
            <person name="Lucena T."/>
        </authorList>
    </citation>
    <scope>NUCLEOTIDE SEQUENCE</scope>
    <source>
        <strain evidence="1">AS29M-1</strain>
    </source>
</reference>
<evidence type="ECO:0000313" key="2">
    <source>
        <dbReference type="Proteomes" id="UP000683507"/>
    </source>
</evidence>
<dbReference type="EMBL" id="OU015584">
    <property type="protein sequence ID" value="CAG5082395.1"/>
    <property type="molecule type" value="Genomic_DNA"/>
</dbReference>
<dbReference type="KEGG" id="ptan:CRYO30217_01901"/>
<protein>
    <submittedName>
        <fullName evidence="1">Uncharacterized protein</fullName>
    </submittedName>
</protein>
<name>A0A916NRX6_9FLAO</name>
<evidence type="ECO:0000313" key="1">
    <source>
        <dbReference type="EMBL" id="CAG5082395.1"/>
    </source>
</evidence>
<dbReference type="RefSeq" id="WP_258542102.1">
    <property type="nucleotide sequence ID" value="NZ_OU015584.1"/>
</dbReference>
<accession>A0A916NRX6</accession>